<dbReference type="InterPro" id="IPR043129">
    <property type="entry name" value="ATPase_NBD"/>
</dbReference>
<protein>
    <submittedName>
        <fullName evidence="1">Actin-5C-like</fullName>
    </submittedName>
</protein>
<name>A0A6G0VLX5_APHCR</name>
<proteinExistence type="predicted"/>
<evidence type="ECO:0000313" key="2">
    <source>
        <dbReference type="Proteomes" id="UP000478052"/>
    </source>
</evidence>
<dbReference type="EMBL" id="VUJU01014790">
    <property type="protein sequence ID" value="KAF0700617.1"/>
    <property type="molecule type" value="Genomic_DNA"/>
</dbReference>
<dbReference type="Pfam" id="PF00022">
    <property type="entry name" value="Actin"/>
    <property type="match status" value="1"/>
</dbReference>
<reference evidence="1 2" key="1">
    <citation type="submission" date="2019-08" db="EMBL/GenBank/DDBJ databases">
        <title>Whole genome of Aphis craccivora.</title>
        <authorList>
            <person name="Voronova N.V."/>
            <person name="Shulinski R.S."/>
            <person name="Bandarenka Y.V."/>
            <person name="Zhorov D.G."/>
            <person name="Warner D."/>
        </authorList>
    </citation>
    <scope>NUCLEOTIDE SEQUENCE [LARGE SCALE GENOMIC DNA]</scope>
    <source>
        <strain evidence="1">180601</strain>
        <tissue evidence="1">Whole Body</tissue>
    </source>
</reference>
<dbReference type="Proteomes" id="UP000478052">
    <property type="component" value="Unassembled WGS sequence"/>
</dbReference>
<dbReference type="OrthoDB" id="10002026at2759"/>
<dbReference type="SUPFAM" id="SSF53067">
    <property type="entry name" value="Actin-like ATPase domain"/>
    <property type="match status" value="1"/>
</dbReference>
<sequence>MVTVSLLPPNEKLFVTKRKAELSSFRFIKKKEIASKKWLLLRHIARWRNRTYELPNGQVITIRNGRFRCPEALFQPSFLGMEACGIHETTYNSIMKCDADIRKDFYANTALSGLWGYHHLPRYCRQNAKRYYCFGTIYIENQDHCPSRVIYSLKHSFM</sequence>
<comment type="caution">
    <text evidence="1">The sequence shown here is derived from an EMBL/GenBank/DDBJ whole genome shotgun (WGS) entry which is preliminary data.</text>
</comment>
<dbReference type="Gene3D" id="3.30.420.40">
    <property type="match status" value="1"/>
</dbReference>
<accession>A0A6G0VLX5</accession>
<dbReference type="AlphaFoldDB" id="A0A6G0VLX5"/>
<gene>
    <name evidence="1" type="ORF">FWK35_00038373</name>
</gene>
<organism evidence="1 2">
    <name type="scientific">Aphis craccivora</name>
    <name type="common">Cowpea aphid</name>
    <dbReference type="NCBI Taxonomy" id="307492"/>
    <lineage>
        <taxon>Eukaryota</taxon>
        <taxon>Metazoa</taxon>
        <taxon>Ecdysozoa</taxon>
        <taxon>Arthropoda</taxon>
        <taxon>Hexapoda</taxon>
        <taxon>Insecta</taxon>
        <taxon>Pterygota</taxon>
        <taxon>Neoptera</taxon>
        <taxon>Paraneoptera</taxon>
        <taxon>Hemiptera</taxon>
        <taxon>Sternorrhyncha</taxon>
        <taxon>Aphidomorpha</taxon>
        <taxon>Aphidoidea</taxon>
        <taxon>Aphididae</taxon>
        <taxon>Aphidini</taxon>
        <taxon>Aphis</taxon>
        <taxon>Aphis</taxon>
    </lineage>
</organism>
<dbReference type="PANTHER" id="PTHR11937">
    <property type="entry name" value="ACTIN"/>
    <property type="match status" value="1"/>
</dbReference>
<evidence type="ECO:0000313" key="1">
    <source>
        <dbReference type="EMBL" id="KAF0700617.1"/>
    </source>
</evidence>
<dbReference type="InterPro" id="IPR004000">
    <property type="entry name" value="Actin"/>
</dbReference>
<keyword evidence="2" id="KW-1185">Reference proteome</keyword>